<dbReference type="CDD" id="cd02440">
    <property type="entry name" value="AdoMet_MTases"/>
    <property type="match status" value="1"/>
</dbReference>
<dbReference type="PANTHER" id="PTHR12176">
    <property type="entry name" value="SAM-DEPENDENT METHYLTRANSFERASE SUPERFAMILY PROTEIN"/>
    <property type="match status" value="1"/>
</dbReference>
<reference evidence="5" key="1">
    <citation type="submission" date="2016-03" db="EMBL/GenBank/DDBJ databases">
        <title>Draft genome sequence of Rosellinia necatrix.</title>
        <authorList>
            <person name="Kanematsu S."/>
        </authorList>
    </citation>
    <scope>NUCLEOTIDE SEQUENCE [LARGE SCALE GENOMIC DNA]</scope>
    <source>
        <strain evidence="5">W97</strain>
    </source>
</reference>
<evidence type="ECO:0000259" key="4">
    <source>
        <dbReference type="Pfam" id="PF13649"/>
    </source>
</evidence>
<dbReference type="GO" id="GO:0008168">
    <property type="term" value="F:methyltransferase activity"/>
    <property type="evidence" value="ECO:0007669"/>
    <property type="project" value="UniProtKB-KW"/>
</dbReference>
<comment type="similarity">
    <text evidence="1">Belongs to the methyltransferase superfamily.</text>
</comment>
<evidence type="ECO:0000256" key="2">
    <source>
        <dbReference type="ARBA" id="ARBA00022603"/>
    </source>
</evidence>
<dbReference type="OrthoDB" id="411785at2759"/>
<dbReference type="STRING" id="77044.A0A1W2TX52"/>
<evidence type="ECO:0000256" key="3">
    <source>
        <dbReference type="ARBA" id="ARBA00022679"/>
    </source>
</evidence>
<dbReference type="Pfam" id="PF13649">
    <property type="entry name" value="Methyltransf_25"/>
    <property type="match status" value="1"/>
</dbReference>
<gene>
    <name evidence="5" type="ORF">SAMD00023353_11500030</name>
</gene>
<dbReference type="InterPro" id="IPR041698">
    <property type="entry name" value="Methyltransf_25"/>
</dbReference>
<keyword evidence="6" id="KW-1185">Reference proteome</keyword>
<dbReference type="SUPFAM" id="SSF53335">
    <property type="entry name" value="S-adenosyl-L-methionine-dependent methyltransferases"/>
    <property type="match status" value="1"/>
</dbReference>
<dbReference type="OMA" id="YHWCYLL"/>
<dbReference type="InterPro" id="IPR029063">
    <property type="entry name" value="SAM-dependent_MTases_sf"/>
</dbReference>
<dbReference type="InterPro" id="IPR051419">
    <property type="entry name" value="Lys/N-term_MeTrsfase_sf"/>
</dbReference>
<evidence type="ECO:0000256" key="1">
    <source>
        <dbReference type="ARBA" id="ARBA00008361"/>
    </source>
</evidence>
<evidence type="ECO:0000313" key="5">
    <source>
        <dbReference type="EMBL" id="GAP93280.1"/>
    </source>
</evidence>
<organism evidence="5">
    <name type="scientific">Rosellinia necatrix</name>
    <name type="common">White root-rot fungus</name>
    <dbReference type="NCBI Taxonomy" id="77044"/>
    <lineage>
        <taxon>Eukaryota</taxon>
        <taxon>Fungi</taxon>
        <taxon>Dikarya</taxon>
        <taxon>Ascomycota</taxon>
        <taxon>Pezizomycotina</taxon>
        <taxon>Sordariomycetes</taxon>
        <taxon>Xylariomycetidae</taxon>
        <taxon>Xylariales</taxon>
        <taxon>Xylariaceae</taxon>
        <taxon>Rosellinia</taxon>
    </lineage>
</organism>
<keyword evidence="2" id="KW-0489">Methyltransferase</keyword>
<dbReference type="AlphaFoldDB" id="A0A1W2TX52"/>
<sequence length="208" mass="23377">MPPDFENQSYWHDRFTKEASFEWLIPSETFLSFIEPYLDNRADEQRRRPQRILHLGSGTSDLHARLRERGHADVTNVDYEPLALARGRDAEARRFGDVRTRYAVADVTRLRADLPSPSAFDLVVDKGTADAVSCGGDGPVLAMARGVRDCLAPGGLWVSLSYSADRFALPGLPFDVQVIHKVLTPKARPSEPDVYYWCYLLRPPETSG</sequence>
<accession>A0A1W2TX52</accession>
<proteinExistence type="inferred from homology"/>
<dbReference type="Proteomes" id="UP000054516">
    <property type="component" value="Unassembled WGS sequence"/>
</dbReference>
<dbReference type="GO" id="GO:0032259">
    <property type="term" value="P:methylation"/>
    <property type="evidence" value="ECO:0007669"/>
    <property type="project" value="UniProtKB-KW"/>
</dbReference>
<dbReference type="Gene3D" id="3.40.50.150">
    <property type="entry name" value="Vaccinia Virus protein VP39"/>
    <property type="match status" value="1"/>
</dbReference>
<keyword evidence="3" id="KW-0808">Transferase</keyword>
<dbReference type="EMBL" id="DF977560">
    <property type="protein sequence ID" value="GAP93280.1"/>
    <property type="molecule type" value="Genomic_DNA"/>
</dbReference>
<protein>
    <recommendedName>
        <fullName evidence="4">Methyltransferase domain-containing protein</fullName>
    </recommendedName>
</protein>
<name>A0A1W2TX52_ROSNE</name>
<feature type="domain" description="Methyltransferase" evidence="4">
    <location>
        <begin position="52"/>
        <end position="155"/>
    </location>
</feature>
<evidence type="ECO:0000313" key="6">
    <source>
        <dbReference type="Proteomes" id="UP000054516"/>
    </source>
</evidence>